<evidence type="ECO:0000313" key="1">
    <source>
        <dbReference type="EMBL" id="KAK3672127.1"/>
    </source>
</evidence>
<proteinExistence type="predicted"/>
<accession>A0ACC3M8K3</accession>
<evidence type="ECO:0000313" key="2">
    <source>
        <dbReference type="Proteomes" id="UP001281147"/>
    </source>
</evidence>
<protein>
    <submittedName>
        <fullName evidence="1">Uncharacterized protein</fullName>
    </submittedName>
</protein>
<dbReference type="EMBL" id="JAUTXU010001169">
    <property type="protein sequence ID" value="KAK3672127.1"/>
    <property type="molecule type" value="Genomic_DNA"/>
</dbReference>
<reference evidence="1" key="1">
    <citation type="submission" date="2023-07" db="EMBL/GenBank/DDBJ databases">
        <title>Black Yeasts Isolated from many extreme environments.</title>
        <authorList>
            <person name="Coleine C."/>
            <person name="Stajich J.E."/>
            <person name="Selbmann L."/>
        </authorList>
    </citation>
    <scope>NUCLEOTIDE SEQUENCE</scope>
    <source>
        <strain evidence="1">CCFEE 5714</strain>
    </source>
</reference>
<sequence length="304" mass="33103">GLAFATVVERAARAEIRGVRHPHQRRLQARSLERGHAALKAIQTRLERAADFHELWSTVGAAYRPIHGLGELAIYDTAERLRHRLKLESAHVIYLHSGARIGARRLAGGRLERECAWGIQRVDVPAGLRNLSTHQIEDILCIYKDDLLLPPDQFVERSPKNPGSRRKKPEEAQMKTLACMTNSAHVSALDSLLASLGAVRGADGDWLLDCGQISETVILVVLPAGSEADLETTVSTAALTGRRVVGVWAPGAATQLPAALEDYGGSAVSWSTEALRAVICEEQVVWQDPGGGERAQQSPKRNEC</sequence>
<comment type="caution">
    <text evidence="1">The sequence shown here is derived from an EMBL/GenBank/DDBJ whole genome shotgun (WGS) entry which is preliminary data.</text>
</comment>
<gene>
    <name evidence="1" type="ORF">LTR37_021580</name>
</gene>
<name>A0ACC3M8K3_9PEZI</name>
<dbReference type="Proteomes" id="UP001281147">
    <property type="component" value="Unassembled WGS sequence"/>
</dbReference>
<organism evidence="1 2">
    <name type="scientific">Vermiconidia calcicola</name>
    <dbReference type="NCBI Taxonomy" id="1690605"/>
    <lineage>
        <taxon>Eukaryota</taxon>
        <taxon>Fungi</taxon>
        <taxon>Dikarya</taxon>
        <taxon>Ascomycota</taxon>
        <taxon>Pezizomycotina</taxon>
        <taxon>Dothideomycetes</taxon>
        <taxon>Dothideomycetidae</taxon>
        <taxon>Mycosphaerellales</taxon>
        <taxon>Extremaceae</taxon>
        <taxon>Vermiconidia</taxon>
    </lineage>
</organism>
<feature type="non-terminal residue" evidence="1">
    <location>
        <position position="1"/>
    </location>
</feature>
<keyword evidence="2" id="KW-1185">Reference proteome</keyword>